<evidence type="ECO:0000256" key="1">
    <source>
        <dbReference type="SAM" id="MobiDB-lite"/>
    </source>
</evidence>
<feature type="region of interest" description="Disordered" evidence="1">
    <location>
        <begin position="787"/>
        <end position="848"/>
    </location>
</feature>
<feature type="compositionally biased region" description="Polar residues" evidence="1">
    <location>
        <begin position="436"/>
        <end position="453"/>
    </location>
</feature>
<evidence type="ECO:0000313" key="3">
    <source>
        <dbReference type="Proteomes" id="UP001595075"/>
    </source>
</evidence>
<name>A0ABR4BRI5_9HELO</name>
<dbReference type="Proteomes" id="UP001595075">
    <property type="component" value="Unassembled WGS sequence"/>
</dbReference>
<organism evidence="2 3">
    <name type="scientific">Oculimacula yallundae</name>
    <dbReference type="NCBI Taxonomy" id="86028"/>
    <lineage>
        <taxon>Eukaryota</taxon>
        <taxon>Fungi</taxon>
        <taxon>Dikarya</taxon>
        <taxon>Ascomycota</taxon>
        <taxon>Pezizomycotina</taxon>
        <taxon>Leotiomycetes</taxon>
        <taxon>Helotiales</taxon>
        <taxon>Ploettnerulaceae</taxon>
        <taxon>Oculimacula</taxon>
    </lineage>
</organism>
<comment type="caution">
    <text evidence="2">The sequence shown here is derived from an EMBL/GenBank/DDBJ whole genome shotgun (WGS) entry which is preliminary data.</text>
</comment>
<proteinExistence type="predicted"/>
<evidence type="ECO:0000313" key="2">
    <source>
        <dbReference type="EMBL" id="KAL2060017.1"/>
    </source>
</evidence>
<feature type="region of interest" description="Disordered" evidence="1">
    <location>
        <begin position="415"/>
        <end position="493"/>
    </location>
</feature>
<sequence length="848" mass="93917">MEDYQSQESAIAAKARKNGITTQELNAVFERMLENVTREHGGKSVGFRLGKAEGLVWGHFFPGEPFPTVKPVTSSRKVVQYSDDPISPFPKAVHSKSQPAYEAAARREWVHDRYRPESPGKIDSYRPKIETDFYRPGVETGASRSHWIDNNRPPRRPESGYAGPGSELYKKREAAFIKELEEHQKKEKERGALEDLSTNGNTRRVEKSIDADPFTSSSKEGSNIYQSQAKVIQKKARDAGISMFKIEDCFEEKAAIARKKFGDCSRDWRMYFVEASVWGRYFTSPFPGNEPPKHIAKGPVKMPKEVSAGTAEEEKSMSEFAAQRKDPKLSPYVPRLSEAHMEALAIQQGRRKEFFKCLEKMRMYTSFVHKDDACIYIKGWFADNLTWQEIFGPKPFPFAQPYGKRNLKLAPLAKQKEDNSAKDPAVNTANKGEAQPTATLLPTRSVTDANTAPLQAGPGLPISRPAQDVQSTYVQTPGAPASRRSLRTPPPGLLSPVALPRAGADFHTRSTPPLHMTTLLAQMWARDPFLGKGTVVMQNATPAIYNKTFIGELFSCFLSDKKQAIDAIGAELKCTIHYYVTSTGDLFLWTEPVTPGDTVSFGRGHMFITGWVTRVASFGMVKPSVHWNAIRIPLAPLQTKPPPILQPLDTADTLRRLSSYVQAATNDQNNQPVTNKSESTKPGLSTGIESSLADAQMHDTPVPQSELEEPNSTIGPEEALPSGCEDPERQWERYKLAFRTSDIDRLMVEEAAKNEGDLRMVIDKETGQIVSVEELVKRTVHRCGSGEGNGANKITDKGTVGGDNSAVGNDSAGGLNEVEAVGKSVGSKKRKSDYDDVEDGRQEKRTCV</sequence>
<reference evidence="2 3" key="1">
    <citation type="journal article" date="2024" name="Commun. Biol.">
        <title>Comparative genomic analysis of thermophilic fungi reveals convergent evolutionary adaptations and gene losses.</title>
        <authorList>
            <person name="Steindorff A.S."/>
            <person name="Aguilar-Pontes M.V."/>
            <person name="Robinson A.J."/>
            <person name="Andreopoulos B."/>
            <person name="LaButti K."/>
            <person name="Kuo A."/>
            <person name="Mondo S."/>
            <person name="Riley R."/>
            <person name="Otillar R."/>
            <person name="Haridas S."/>
            <person name="Lipzen A."/>
            <person name="Grimwood J."/>
            <person name="Schmutz J."/>
            <person name="Clum A."/>
            <person name="Reid I.D."/>
            <person name="Moisan M.C."/>
            <person name="Butler G."/>
            <person name="Nguyen T.T.M."/>
            <person name="Dewar K."/>
            <person name="Conant G."/>
            <person name="Drula E."/>
            <person name="Henrissat B."/>
            <person name="Hansel C."/>
            <person name="Singer S."/>
            <person name="Hutchinson M.I."/>
            <person name="de Vries R.P."/>
            <person name="Natvig D.O."/>
            <person name="Powell A.J."/>
            <person name="Tsang A."/>
            <person name="Grigoriev I.V."/>
        </authorList>
    </citation>
    <scope>NUCLEOTIDE SEQUENCE [LARGE SCALE GENOMIC DNA]</scope>
    <source>
        <strain evidence="2 3">CBS 494.80</strain>
    </source>
</reference>
<feature type="compositionally biased region" description="Polar residues" evidence="1">
    <location>
        <begin position="663"/>
        <end position="689"/>
    </location>
</feature>
<protein>
    <submittedName>
        <fullName evidence="2">Uncharacterized protein</fullName>
    </submittedName>
</protein>
<keyword evidence="3" id="KW-1185">Reference proteome</keyword>
<feature type="compositionally biased region" description="Basic and acidic residues" evidence="1">
    <location>
        <begin position="839"/>
        <end position="848"/>
    </location>
</feature>
<gene>
    <name evidence="2" type="ORF">VTL71DRAFT_9839</name>
</gene>
<accession>A0ABR4BRI5</accession>
<feature type="compositionally biased region" description="Basic and acidic residues" evidence="1">
    <location>
        <begin position="183"/>
        <end position="193"/>
    </location>
</feature>
<dbReference type="EMBL" id="JAZHXI010000024">
    <property type="protein sequence ID" value="KAL2060017.1"/>
    <property type="molecule type" value="Genomic_DNA"/>
</dbReference>
<feature type="region of interest" description="Disordered" evidence="1">
    <location>
        <begin position="183"/>
        <end position="203"/>
    </location>
</feature>
<feature type="region of interest" description="Disordered" evidence="1">
    <location>
        <begin position="140"/>
        <end position="166"/>
    </location>
</feature>
<feature type="region of interest" description="Disordered" evidence="1">
    <location>
        <begin position="663"/>
        <end position="727"/>
    </location>
</feature>